<dbReference type="SUPFAM" id="SSF47757">
    <property type="entry name" value="Chemotaxis receptor methyltransferase CheR, N-terminal domain"/>
    <property type="match status" value="1"/>
</dbReference>
<dbReference type="CDD" id="cd16434">
    <property type="entry name" value="CheB-CheR_fusion"/>
    <property type="match status" value="1"/>
</dbReference>
<dbReference type="InterPro" id="IPR036804">
    <property type="entry name" value="CheR_N_sf"/>
</dbReference>
<dbReference type="Gene3D" id="3.40.50.150">
    <property type="entry name" value="Vaccinia Virus protein VP39"/>
    <property type="match status" value="1"/>
</dbReference>
<dbReference type="SUPFAM" id="SSF52738">
    <property type="entry name" value="Methylesterase CheB, C-terminal domain"/>
    <property type="match status" value="1"/>
</dbReference>
<dbReference type="GO" id="GO:0008983">
    <property type="term" value="F:protein-glutamate O-methyltransferase activity"/>
    <property type="evidence" value="ECO:0007669"/>
    <property type="project" value="UniProtKB-EC"/>
</dbReference>
<accession>A0A6F8PR10</accession>
<evidence type="ECO:0000313" key="10">
    <source>
        <dbReference type="EMBL" id="BBP44563.1"/>
    </source>
</evidence>
<evidence type="ECO:0000256" key="5">
    <source>
        <dbReference type="ARBA" id="ARBA00022691"/>
    </source>
</evidence>
<evidence type="ECO:0000313" key="11">
    <source>
        <dbReference type="Proteomes" id="UP000501466"/>
    </source>
</evidence>
<dbReference type="EMBL" id="AP021888">
    <property type="protein sequence ID" value="BBP44563.1"/>
    <property type="molecule type" value="Genomic_DNA"/>
</dbReference>
<keyword evidence="4" id="KW-0808">Transferase</keyword>
<dbReference type="Pfam" id="PF03705">
    <property type="entry name" value="CheR_N"/>
    <property type="match status" value="1"/>
</dbReference>
<proteinExistence type="predicted"/>
<evidence type="ECO:0000256" key="2">
    <source>
        <dbReference type="ARBA" id="ARBA00012534"/>
    </source>
</evidence>
<dbReference type="PANTHER" id="PTHR24422">
    <property type="entry name" value="CHEMOTAXIS PROTEIN METHYLTRANSFERASE"/>
    <property type="match status" value="1"/>
</dbReference>
<dbReference type="InterPro" id="IPR000780">
    <property type="entry name" value="CheR_MeTrfase"/>
</dbReference>
<dbReference type="PRINTS" id="PR00996">
    <property type="entry name" value="CHERMTFRASE"/>
</dbReference>
<dbReference type="InterPro" id="IPR022641">
    <property type="entry name" value="CheR_N"/>
</dbReference>
<dbReference type="GO" id="GO:0006935">
    <property type="term" value="P:chemotaxis"/>
    <property type="evidence" value="ECO:0007669"/>
    <property type="project" value="UniProtKB-UniRule"/>
</dbReference>
<keyword evidence="3" id="KW-0489">Methyltransferase</keyword>
<dbReference type="GO" id="GO:0000156">
    <property type="term" value="F:phosphorelay response regulator activity"/>
    <property type="evidence" value="ECO:0007669"/>
    <property type="project" value="InterPro"/>
</dbReference>
<protein>
    <recommendedName>
        <fullName evidence="2">protein-glutamate O-methyltransferase</fullName>
        <ecNumber evidence="2">2.1.1.80</ecNumber>
    </recommendedName>
</protein>
<evidence type="ECO:0000256" key="7">
    <source>
        <dbReference type="SAM" id="Coils"/>
    </source>
</evidence>
<evidence type="ECO:0000256" key="6">
    <source>
        <dbReference type="PROSITE-ProRule" id="PRU00050"/>
    </source>
</evidence>
<dbReference type="Gene3D" id="3.30.450.20">
    <property type="entry name" value="PAS domain"/>
    <property type="match status" value="2"/>
</dbReference>
<evidence type="ECO:0000256" key="4">
    <source>
        <dbReference type="ARBA" id="ARBA00022679"/>
    </source>
</evidence>
<reference evidence="11" key="1">
    <citation type="submission" date="2019-11" db="EMBL/GenBank/DDBJ databases">
        <title>Isolation and characterization of two novel species in the genus Thiomicrorhabdus.</title>
        <authorList>
            <person name="Mochizuki J."/>
            <person name="Kojima H."/>
            <person name="Fukui M."/>
        </authorList>
    </citation>
    <scope>NUCLEOTIDE SEQUENCE [LARGE SCALE GENOMIC DNA]</scope>
    <source>
        <strain evidence="11">AkT22</strain>
    </source>
</reference>
<gene>
    <name evidence="10" type="ORF">THMIRHAT_23090</name>
</gene>
<dbReference type="SMART" id="SM00138">
    <property type="entry name" value="MeTrc"/>
    <property type="match status" value="1"/>
</dbReference>
<evidence type="ECO:0000256" key="3">
    <source>
        <dbReference type="ARBA" id="ARBA00022603"/>
    </source>
</evidence>
<dbReference type="GO" id="GO:0008984">
    <property type="term" value="F:protein-glutamate methylesterase activity"/>
    <property type="evidence" value="ECO:0007669"/>
    <property type="project" value="InterPro"/>
</dbReference>
<dbReference type="PROSITE" id="PS50123">
    <property type="entry name" value="CHER"/>
    <property type="match status" value="1"/>
</dbReference>
<dbReference type="EC" id="2.1.1.80" evidence="2"/>
<keyword evidence="11" id="KW-1185">Reference proteome</keyword>
<comment type="catalytic activity">
    <reaction evidence="1">
        <text>L-glutamyl-[protein] + S-adenosyl-L-methionine = [protein]-L-glutamate 5-O-methyl ester + S-adenosyl-L-homocysteine</text>
        <dbReference type="Rhea" id="RHEA:24452"/>
        <dbReference type="Rhea" id="RHEA-COMP:10208"/>
        <dbReference type="Rhea" id="RHEA-COMP:10311"/>
        <dbReference type="ChEBI" id="CHEBI:29973"/>
        <dbReference type="ChEBI" id="CHEBI:57856"/>
        <dbReference type="ChEBI" id="CHEBI:59789"/>
        <dbReference type="ChEBI" id="CHEBI:82795"/>
        <dbReference type="EC" id="2.1.1.80"/>
    </reaction>
</comment>
<dbReference type="SUPFAM" id="SSF55785">
    <property type="entry name" value="PYP-like sensor domain (PAS domain)"/>
    <property type="match status" value="2"/>
</dbReference>
<dbReference type="InterPro" id="IPR022642">
    <property type="entry name" value="CheR_C"/>
</dbReference>
<dbReference type="Pfam" id="PF01739">
    <property type="entry name" value="CheR"/>
    <property type="match status" value="1"/>
</dbReference>
<evidence type="ECO:0000259" key="8">
    <source>
        <dbReference type="PROSITE" id="PS50122"/>
    </source>
</evidence>
<feature type="active site" evidence="6">
    <location>
        <position position="143"/>
    </location>
</feature>
<dbReference type="SUPFAM" id="SSF53335">
    <property type="entry name" value="S-adenosyl-L-methionine-dependent methyltransferases"/>
    <property type="match status" value="1"/>
</dbReference>
<dbReference type="RefSeq" id="WP_173292274.1">
    <property type="nucleotide sequence ID" value="NZ_AP021888.1"/>
</dbReference>
<dbReference type="AlphaFoldDB" id="A0A6F8PR10"/>
<feature type="domain" description="CheR-type methyltransferase" evidence="9">
    <location>
        <begin position="211"/>
        <end position="483"/>
    </location>
</feature>
<dbReference type="KEGG" id="tzo:THMIRHAT_23090"/>
<dbReference type="Gene3D" id="1.10.155.10">
    <property type="entry name" value="Chemotaxis receptor methyltransferase CheR, N-terminal domain"/>
    <property type="match status" value="1"/>
</dbReference>
<dbReference type="PANTHER" id="PTHR24422:SF27">
    <property type="entry name" value="PROTEIN-GLUTAMATE O-METHYLTRANSFERASE"/>
    <property type="match status" value="1"/>
</dbReference>
<name>A0A6F8PR10_9GAMM</name>
<dbReference type="InterPro" id="IPR000673">
    <property type="entry name" value="Sig_transdc_resp-reg_Me-estase"/>
</dbReference>
<sequence length="977" mass="109126">MSQSPQTPPTESPHYNGYVVGIGASAGGLEALERFFSTCPNNTGMAFVVVQHLSPDHKSMMSDLLARYTQMPIHLVEHGMKIEANKVFLIPAGTLMRIVNHHFQLTRKSPHVLTLPIDIFLNSLSENSKAHAIGVILSGTGSDGTRGAYAINDAGGFLLAQDPTTAKFDGMPNSVIATGLVDEILPPEALAERIVAHIKNPQKRVATNNTLSSERPFDEESALEMIFQRLAQAGGVDFHDYKMATVSRRLERRMQVKRIANMQDYALLLEEDNTEVANLRRELFIPVTSFFRDTLAFEELAKVAIQDIVTKVAVGETIRVWSAGVATGEEVYSIAMLFMEAFEREKRWPNLKIFATDANPLILETAAAGQYPESVAAELTPERLERFFHKTGSVYTVKPELRQCVVFARHNLLVDPPFTRMDLVSCRNTLIYFKSEAQVRALHRLQYAARSEGYLFLGSSESLAGMSKGFTTLSNKYKLFQRTQVSLPFILEANISDNQLYMPHAIKRQRTQLRSRVLNDISLIDESTANLLKAYTPPAILVNERHEVVHIFGDLQAYLRLREGSASLDVNRILPEILVSVVSALLFKALKDKTTLYSDMVTLKANDLSQRTLRICVRPIVIESDERFALVVFEEQNLAGKLDLKVVDIDAETSARIEILQQELAATRESLQATIEELETSNEELQATNEELMASNEELQSSNEELQSVNEEMNTVNAEFQEKVLRLNQANADLDSMAMAVGVATIFVDPQLQITRFTPDTVGLFKLRDSDIGRPLSDIRHTLHNADLTQYFEKTLQTGRIFEQEISSENGNTYLLRILPYHVASNPLPGAVATLTDVSAIQDKLRLQSILDALPEHVAVLANDGTIAMVNTAWKRFAKANGDPLLKFSGVGNNYLESCHVMDDSADPSIQKAYYGVKAVLEGQTAFFSLKYPCHSPTEKRWFVMNVAPILGHYEYGVVVSHNNITAWIEDQTHEFD</sequence>
<feature type="active site" evidence="6">
    <location>
        <position position="25"/>
    </location>
</feature>
<keyword evidence="7" id="KW-0175">Coiled coil</keyword>
<dbReference type="Pfam" id="PF01339">
    <property type="entry name" value="CheB_methylest"/>
    <property type="match status" value="1"/>
</dbReference>
<dbReference type="InterPro" id="IPR029063">
    <property type="entry name" value="SAM-dependent_MTases_sf"/>
</dbReference>
<dbReference type="InterPro" id="IPR035965">
    <property type="entry name" value="PAS-like_dom_sf"/>
</dbReference>
<dbReference type="GO" id="GO:0032259">
    <property type="term" value="P:methylation"/>
    <property type="evidence" value="ECO:0007669"/>
    <property type="project" value="UniProtKB-KW"/>
</dbReference>
<dbReference type="InterPro" id="IPR050903">
    <property type="entry name" value="Bact_Chemotaxis_MeTrfase"/>
</dbReference>
<dbReference type="InterPro" id="IPR035909">
    <property type="entry name" value="CheB_C"/>
</dbReference>
<keyword evidence="6" id="KW-0378">Hydrolase</keyword>
<dbReference type="Gene3D" id="3.40.50.180">
    <property type="entry name" value="Methylesterase CheB, C-terminal domain"/>
    <property type="match status" value="1"/>
</dbReference>
<keyword evidence="5" id="KW-0949">S-adenosyl-L-methionine</keyword>
<dbReference type="Proteomes" id="UP000501466">
    <property type="component" value="Chromosome"/>
</dbReference>
<dbReference type="PROSITE" id="PS50122">
    <property type="entry name" value="CHEB"/>
    <property type="match status" value="1"/>
</dbReference>
<evidence type="ECO:0000256" key="1">
    <source>
        <dbReference type="ARBA" id="ARBA00001541"/>
    </source>
</evidence>
<organism evidence="10 11">
    <name type="scientific">Thiosulfativibrio zosterae</name>
    <dbReference type="NCBI Taxonomy" id="2675053"/>
    <lineage>
        <taxon>Bacteria</taxon>
        <taxon>Pseudomonadati</taxon>
        <taxon>Pseudomonadota</taxon>
        <taxon>Gammaproteobacteria</taxon>
        <taxon>Thiotrichales</taxon>
        <taxon>Piscirickettsiaceae</taxon>
        <taxon>Thiosulfativibrio</taxon>
    </lineage>
</organism>
<dbReference type="Pfam" id="PF13596">
    <property type="entry name" value="PAS_10"/>
    <property type="match status" value="1"/>
</dbReference>
<dbReference type="GO" id="GO:0005737">
    <property type="term" value="C:cytoplasm"/>
    <property type="evidence" value="ECO:0007669"/>
    <property type="project" value="InterPro"/>
</dbReference>
<feature type="active site" evidence="6">
    <location>
        <position position="52"/>
    </location>
</feature>
<feature type="domain" description="CheB-type methylesterase" evidence="8">
    <location>
        <begin position="13"/>
        <end position="201"/>
    </location>
</feature>
<evidence type="ECO:0000259" key="9">
    <source>
        <dbReference type="PROSITE" id="PS50123"/>
    </source>
</evidence>
<keyword evidence="6" id="KW-0145">Chemotaxis</keyword>
<feature type="coiled-coil region" evidence="7">
    <location>
        <begin position="657"/>
        <end position="730"/>
    </location>
</feature>